<evidence type="ECO:0000313" key="6">
    <source>
        <dbReference type="Proteomes" id="UP000645390"/>
    </source>
</evidence>
<evidence type="ECO:0000313" key="5">
    <source>
        <dbReference type="EMBL" id="GGI25634.1"/>
    </source>
</evidence>
<dbReference type="GO" id="GO:0016740">
    <property type="term" value="F:transferase activity"/>
    <property type="evidence" value="ECO:0007669"/>
    <property type="project" value="UniProtKB-KW"/>
</dbReference>
<dbReference type="InterPro" id="IPR001173">
    <property type="entry name" value="Glyco_trans_2-like"/>
</dbReference>
<dbReference type="EMBL" id="BMDJ01000004">
    <property type="protein sequence ID" value="GGI25634.1"/>
    <property type="molecule type" value="Genomic_DNA"/>
</dbReference>
<comment type="caution">
    <text evidence="5">The sequence shown here is derived from an EMBL/GenBank/DDBJ whole genome shotgun (WGS) entry which is preliminary data.</text>
</comment>
<gene>
    <name evidence="5" type="ORF">GCM10008119_18650</name>
</gene>
<comment type="similarity">
    <text evidence="1">Belongs to the glycosyltransferase 2 family.</text>
</comment>
<sequence length="286" mass="33041">MIYIYQLSPIIILMRPISIPLSVEKYNKSSSFLKSEITSITENFKKLFSTEPDISIIIPAYNEEENILKTLFSLSKTNTKYSLEVIVVNNNSKDKTEELINACGVICVNELRQGITIARNSGLAIARGKYIMNADADTIYPESWIDNMIDPLNNNNKIALTYGRFSFIPEETPRILYFFYEYLSDFNRHINRLFKEEALNVYGFNSACRREQCLKVDGFVHPPGTNEDGWLAMKLRKAGFGKLHWVTKSESIVWTGDRRIIVDGGIYKSTYDRFIKYFNFKHVKKS</sequence>
<reference evidence="6" key="1">
    <citation type="journal article" date="2019" name="Int. J. Syst. Evol. Microbiol.">
        <title>The Global Catalogue of Microorganisms (GCM) 10K type strain sequencing project: providing services to taxonomists for standard genome sequencing and annotation.</title>
        <authorList>
            <consortium name="The Broad Institute Genomics Platform"/>
            <consortium name="The Broad Institute Genome Sequencing Center for Infectious Disease"/>
            <person name="Wu L."/>
            <person name="Ma J."/>
        </authorList>
    </citation>
    <scope>NUCLEOTIDE SEQUENCE [LARGE SCALE GENOMIC DNA]</scope>
    <source>
        <strain evidence="6">CCM 8939</strain>
    </source>
</reference>
<dbReference type="InterPro" id="IPR029044">
    <property type="entry name" value="Nucleotide-diphossugar_trans"/>
</dbReference>
<keyword evidence="3 5" id="KW-0808">Transferase</keyword>
<dbReference type="Proteomes" id="UP000645390">
    <property type="component" value="Unassembled WGS sequence"/>
</dbReference>
<evidence type="ECO:0000256" key="2">
    <source>
        <dbReference type="ARBA" id="ARBA00022676"/>
    </source>
</evidence>
<keyword evidence="2" id="KW-0328">Glycosyltransferase</keyword>
<organism evidence="5 6">
    <name type="scientific">Pedobacter mendelii</name>
    <dbReference type="NCBI Taxonomy" id="1908240"/>
    <lineage>
        <taxon>Bacteria</taxon>
        <taxon>Pseudomonadati</taxon>
        <taxon>Bacteroidota</taxon>
        <taxon>Sphingobacteriia</taxon>
        <taxon>Sphingobacteriales</taxon>
        <taxon>Sphingobacteriaceae</taxon>
        <taxon>Pedobacter</taxon>
    </lineage>
</organism>
<dbReference type="SUPFAM" id="SSF53448">
    <property type="entry name" value="Nucleotide-diphospho-sugar transferases"/>
    <property type="match status" value="1"/>
</dbReference>
<dbReference type="Gene3D" id="3.90.550.10">
    <property type="entry name" value="Spore Coat Polysaccharide Biosynthesis Protein SpsA, Chain A"/>
    <property type="match status" value="1"/>
</dbReference>
<keyword evidence="6" id="KW-1185">Reference proteome</keyword>
<evidence type="ECO:0000259" key="4">
    <source>
        <dbReference type="Pfam" id="PF00535"/>
    </source>
</evidence>
<accession>A0ABQ2BI77</accession>
<dbReference type="CDD" id="cd00761">
    <property type="entry name" value="Glyco_tranf_GTA_type"/>
    <property type="match status" value="1"/>
</dbReference>
<dbReference type="PANTHER" id="PTHR43630">
    <property type="entry name" value="POLY-BETA-1,6-N-ACETYL-D-GLUCOSAMINE SYNTHASE"/>
    <property type="match status" value="1"/>
</dbReference>
<dbReference type="Pfam" id="PF00535">
    <property type="entry name" value="Glycos_transf_2"/>
    <property type="match status" value="1"/>
</dbReference>
<protein>
    <submittedName>
        <fullName evidence="5">Glycosyl transferase family A</fullName>
    </submittedName>
</protein>
<dbReference type="PANTHER" id="PTHR43630:SF1">
    <property type="entry name" value="POLY-BETA-1,6-N-ACETYL-D-GLUCOSAMINE SYNTHASE"/>
    <property type="match status" value="1"/>
</dbReference>
<proteinExistence type="inferred from homology"/>
<name>A0ABQ2BI77_9SPHI</name>
<feature type="domain" description="Glycosyltransferase 2-like" evidence="4">
    <location>
        <begin position="55"/>
        <end position="211"/>
    </location>
</feature>
<evidence type="ECO:0000256" key="3">
    <source>
        <dbReference type="ARBA" id="ARBA00022679"/>
    </source>
</evidence>
<evidence type="ECO:0000256" key="1">
    <source>
        <dbReference type="ARBA" id="ARBA00006739"/>
    </source>
</evidence>